<protein>
    <submittedName>
        <fullName evidence="2">Uncharacterized protein</fullName>
    </submittedName>
</protein>
<keyword evidence="3" id="KW-1185">Reference proteome</keyword>
<reference evidence="2 3" key="1">
    <citation type="submission" date="2020-02" db="EMBL/GenBank/DDBJ databases">
        <authorList>
            <person name="Ferguson B K."/>
        </authorList>
    </citation>
    <scope>NUCLEOTIDE SEQUENCE [LARGE SCALE GENOMIC DNA]</scope>
</reference>
<feature type="region of interest" description="Disordered" evidence="1">
    <location>
        <begin position="1"/>
        <end position="41"/>
    </location>
</feature>
<gene>
    <name evidence="2" type="ORF">TBRA_LOCUS2400</name>
</gene>
<proteinExistence type="predicted"/>
<evidence type="ECO:0000256" key="1">
    <source>
        <dbReference type="SAM" id="MobiDB-lite"/>
    </source>
</evidence>
<evidence type="ECO:0000313" key="3">
    <source>
        <dbReference type="Proteomes" id="UP000479190"/>
    </source>
</evidence>
<evidence type="ECO:0000313" key="2">
    <source>
        <dbReference type="EMBL" id="CAB0030398.1"/>
    </source>
</evidence>
<name>A0A6H5I1H4_9HYME</name>
<dbReference type="AlphaFoldDB" id="A0A6H5I1H4"/>
<organism evidence="2 3">
    <name type="scientific">Trichogramma brassicae</name>
    <dbReference type="NCBI Taxonomy" id="86971"/>
    <lineage>
        <taxon>Eukaryota</taxon>
        <taxon>Metazoa</taxon>
        <taxon>Ecdysozoa</taxon>
        <taxon>Arthropoda</taxon>
        <taxon>Hexapoda</taxon>
        <taxon>Insecta</taxon>
        <taxon>Pterygota</taxon>
        <taxon>Neoptera</taxon>
        <taxon>Endopterygota</taxon>
        <taxon>Hymenoptera</taxon>
        <taxon>Apocrita</taxon>
        <taxon>Proctotrupomorpha</taxon>
        <taxon>Chalcidoidea</taxon>
        <taxon>Trichogrammatidae</taxon>
        <taxon>Trichogramma</taxon>
    </lineage>
</organism>
<dbReference type="Proteomes" id="UP000479190">
    <property type="component" value="Unassembled WGS sequence"/>
</dbReference>
<dbReference type="EMBL" id="CADCXV010000470">
    <property type="protein sequence ID" value="CAB0030398.1"/>
    <property type="molecule type" value="Genomic_DNA"/>
</dbReference>
<sequence>MFLKTDSPGRRVRDSVSSHPDSPLGEGAPHPALAGAPSPSRARAELREPVLLFALKLEVIGSVIAVLVDTTPLPPLSPATTSHQPRHFLECRDRWRMRGRCMELPCGPVKFACVRCSSSTTSRARAKQNAFARDLFPQLQHNNHIGADAPELLRLNAFRQLHRLPPPRLLERRPRTTEPPSVRRHWSALRLFFLSPFLPPFWRP</sequence>
<accession>A0A6H5I1H4</accession>
<feature type="compositionally biased region" description="Basic and acidic residues" evidence="1">
    <location>
        <begin position="7"/>
        <end position="16"/>
    </location>
</feature>